<evidence type="ECO:0000313" key="1">
    <source>
        <dbReference type="EMBL" id="ACA67118.1"/>
    </source>
</evidence>
<dbReference type="EMBL" id="CP000950">
    <property type="protein sequence ID" value="ACA67118.1"/>
    <property type="molecule type" value="Genomic_DNA"/>
</dbReference>
<sequence length="56" mass="6397" precursor="true">MSGICTYSGHLTFQHIFFEYLKLMLQTILIIIRPLFLASDNYASVVTYFPALHLGS</sequence>
<organism evidence="1">
    <name type="scientific">Yersinia pseudotuberculosis serotype O:3 (strain YPIII)</name>
    <dbReference type="NCBI Taxonomy" id="502800"/>
    <lineage>
        <taxon>Bacteria</taxon>
        <taxon>Pseudomonadati</taxon>
        <taxon>Pseudomonadota</taxon>
        <taxon>Gammaproteobacteria</taxon>
        <taxon>Enterobacterales</taxon>
        <taxon>Yersiniaceae</taxon>
        <taxon>Yersinia</taxon>
    </lineage>
</organism>
<dbReference type="AlphaFoldDB" id="A0A0H3B0D5"/>
<dbReference type="KEGG" id="ypy:YPK_0817"/>
<gene>
    <name evidence="1" type="ordered locus">YPK_0817</name>
</gene>
<name>A0A0H3B0D5_YERPY</name>
<accession>A0A0H3B0D5</accession>
<proteinExistence type="predicted"/>
<reference evidence="1" key="1">
    <citation type="submission" date="2008-02" db="EMBL/GenBank/DDBJ databases">
        <title>Complete sequence of Yersinia pseudotuberculosis YPIII.</title>
        <authorList>
            <consortium name="US DOE Joint Genome Institute"/>
            <person name="Challacombe J.F."/>
            <person name="Bruce D."/>
            <person name="Detter J.C."/>
            <person name="Green L."/>
            <person name="Land M."/>
            <person name="Munk C."/>
            <person name="Lindler L.E."/>
            <person name="Nikolich M.P."/>
            <person name="Brettin T."/>
        </authorList>
    </citation>
    <scope>NUCLEOTIDE SEQUENCE</scope>
    <source>
        <strain evidence="1">YPIII</strain>
    </source>
</reference>
<protein>
    <submittedName>
        <fullName evidence="1">Uncharacterized protein</fullName>
    </submittedName>
</protein>